<proteinExistence type="predicted"/>
<keyword evidence="2" id="KW-1185">Reference proteome</keyword>
<dbReference type="EMBL" id="CM045770">
    <property type="protein sequence ID" value="KAI7991140.1"/>
    <property type="molecule type" value="Genomic_DNA"/>
</dbReference>
<accession>A0ACC0FR25</accession>
<reference evidence="1 2" key="1">
    <citation type="journal article" date="2022" name="Plant J.">
        <title>Chromosome-level genome of Camellia lanceoleosa provides a valuable resource for understanding genome evolution and self-incompatibility.</title>
        <authorList>
            <person name="Gong W."/>
            <person name="Xiao S."/>
            <person name="Wang L."/>
            <person name="Liao Z."/>
            <person name="Chang Y."/>
            <person name="Mo W."/>
            <person name="Hu G."/>
            <person name="Li W."/>
            <person name="Zhao G."/>
            <person name="Zhu H."/>
            <person name="Hu X."/>
            <person name="Ji K."/>
            <person name="Xiang X."/>
            <person name="Song Q."/>
            <person name="Yuan D."/>
            <person name="Jin S."/>
            <person name="Zhang L."/>
        </authorList>
    </citation>
    <scope>NUCLEOTIDE SEQUENCE [LARGE SCALE GENOMIC DNA]</scope>
    <source>
        <strain evidence="1">SQ_2022a</strain>
    </source>
</reference>
<protein>
    <submittedName>
        <fullName evidence="1">Uncharacterized protein</fullName>
    </submittedName>
</protein>
<comment type="caution">
    <text evidence="1">The sequence shown here is derived from an EMBL/GenBank/DDBJ whole genome shotgun (WGS) entry which is preliminary data.</text>
</comment>
<name>A0ACC0FR25_9ERIC</name>
<sequence length="304" mass="32207">MVMLERDGSTYPVRVIEDGDFPVNSMGGGDHCSATYHESRNEDDDVGNIVADVAKSHAMANSKQLNDVMVGTGHEHTCNLASVSMVNETGVALGICNHVEANPLHKVGLQTSLLHEVAGSGRRVVEVVETSNGPNGLTRSLSERDFIQPNISLEVVLDAAQVDGQSKGSENDKAAPAGEDSPSKEVGDSDDELSPSEDDGEVFQPGALGKFWRRKGRNGAPFKNGFQRGALVRAAAMATSSSISISNPGCNQKKIRKEAEVTVQLGINLGLALNGNEDEVLDRIIQMENDDTDKVKIQGVGSGA</sequence>
<evidence type="ECO:0000313" key="2">
    <source>
        <dbReference type="Proteomes" id="UP001060215"/>
    </source>
</evidence>
<evidence type="ECO:0000313" key="1">
    <source>
        <dbReference type="EMBL" id="KAI7991140.1"/>
    </source>
</evidence>
<gene>
    <name evidence="1" type="ORF">LOK49_LG12G02435</name>
</gene>
<organism evidence="1 2">
    <name type="scientific">Camellia lanceoleosa</name>
    <dbReference type="NCBI Taxonomy" id="1840588"/>
    <lineage>
        <taxon>Eukaryota</taxon>
        <taxon>Viridiplantae</taxon>
        <taxon>Streptophyta</taxon>
        <taxon>Embryophyta</taxon>
        <taxon>Tracheophyta</taxon>
        <taxon>Spermatophyta</taxon>
        <taxon>Magnoliopsida</taxon>
        <taxon>eudicotyledons</taxon>
        <taxon>Gunneridae</taxon>
        <taxon>Pentapetalae</taxon>
        <taxon>asterids</taxon>
        <taxon>Ericales</taxon>
        <taxon>Theaceae</taxon>
        <taxon>Camellia</taxon>
    </lineage>
</organism>
<dbReference type="Proteomes" id="UP001060215">
    <property type="component" value="Chromosome 13"/>
</dbReference>